<gene>
    <name evidence="1" type="ORF">OPT61_g7679</name>
</gene>
<dbReference type="Proteomes" id="UP001153331">
    <property type="component" value="Unassembled WGS sequence"/>
</dbReference>
<proteinExistence type="predicted"/>
<comment type="caution">
    <text evidence="1">The sequence shown here is derived from an EMBL/GenBank/DDBJ whole genome shotgun (WGS) entry which is preliminary data.</text>
</comment>
<protein>
    <submittedName>
        <fullName evidence="1">Uncharacterized protein</fullName>
    </submittedName>
</protein>
<sequence>MGFIHVLVSLSLGICIVADCQNPPSAREIVGGAPRVALNQGTVEGFLDPHNNVVFLGIPFADTTGGQNRWKAPQDVPKAKTNGVFHATQYGATCPQAISNALYSAQDEDCLNLNVWAPSEGSNLPVFVYLYGGAMVTGSSSNPMFQGSNFARKGVVFVSFNTRESIFAYPNSAELASATESQNFGILDVDKALEWVHDNIAAFGGNPDHVVFGGHSSGSVQVDHYLWNHPGTWLVGAVQMAANAKSGPAVAPVNQALDVVAAEVDCPTGAGQLECLRSVNIYDFQTENFNATYNTWFTPAVDEITRYQDYEGRFAAGKYASHVPLLTGNSDKEGAIFSLVYGAQNGDFNAWLDTFDADVAEIPKDVLLAAYNPSDYATVSQMSGAQYGDARFFCPVDYLQDLRSAKQDTWAYRFFGDYTNVIGAPVDAPTHGTEIPFFLGGNECFDTVSGVTEAQQALADFQNDWFVSWIKNPSAGPGWPKVSPKSGTIAKLGVPGNELEVELASTADFNGRCQSAYKPYLPKYPVLKNVPRA</sequence>
<evidence type="ECO:0000313" key="2">
    <source>
        <dbReference type="Proteomes" id="UP001153331"/>
    </source>
</evidence>
<organism evidence="1 2">
    <name type="scientific">Boeremia exigua</name>
    <dbReference type="NCBI Taxonomy" id="749465"/>
    <lineage>
        <taxon>Eukaryota</taxon>
        <taxon>Fungi</taxon>
        <taxon>Dikarya</taxon>
        <taxon>Ascomycota</taxon>
        <taxon>Pezizomycotina</taxon>
        <taxon>Dothideomycetes</taxon>
        <taxon>Pleosporomycetidae</taxon>
        <taxon>Pleosporales</taxon>
        <taxon>Pleosporineae</taxon>
        <taxon>Didymellaceae</taxon>
        <taxon>Boeremia</taxon>
    </lineage>
</organism>
<evidence type="ECO:0000313" key="1">
    <source>
        <dbReference type="EMBL" id="KAJ8109135.1"/>
    </source>
</evidence>
<reference evidence="1" key="1">
    <citation type="submission" date="2022-11" db="EMBL/GenBank/DDBJ databases">
        <title>Genome Sequence of Boeremia exigua.</title>
        <authorList>
            <person name="Buettner E."/>
        </authorList>
    </citation>
    <scope>NUCLEOTIDE SEQUENCE</scope>
    <source>
        <strain evidence="1">CU02</strain>
    </source>
</reference>
<name>A0ACC2I1K3_9PLEO</name>
<dbReference type="EMBL" id="JAPHNI010000651">
    <property type="protein sequence ID" value="KAJ8109135.1"/>
    <property type="molecule type" value="Genomic_DNA"/>
</dbReference>
<accession>A0ACC2I1K3</accession>
<keyword evidence="2" id="KW-1185">Reference proteome</keyword>